<evidence type="ECO:0000313" key="3">
    <source>
        <dbReference type="EMBL" id="TCL02143.1"/>
    </source>
</evidence>
<dbReference type="PANTHER" id="PTHR30204">
    <property type="entry name" value="REDOX-CYCLING DRUG-SENSING TRANSCRIPTIONAL ACTIVATOR SOXR"/>
    <property type="match status" value="1"/>
</dbReference>
<dbReference type="PROSITE" id="PS50937">
    <property type="entry name" value="HTH_MERR_2"/>
    <property type="match status" value="1"/>
</dbReference>
<dbReference type="InterPro" id="IPR011256">
    <property type="entry name" value="Reg_factor_effector_dom_sf"/>
</dbReference>
<dbReference type="InterPro" id="IPR047057">
    <property type="entry name" value="MerR_fam"/>
</dbReference>
<evidence type="ECO:0000259" key="2">
    <source>
        <dbReference type="PROSITE" id="PS50937"/>
    </source>
</evidence>
<dbReference type="GO" id="GO:0003700">
    <property type="term" value="F:DNA-binding transcription factor activity"/>
    <property type="evidence" value="ECO:0007669"/>
    <property type="project" value="InterPro"/>
</dbReference>
<dbReference type="SMART" id="SM00422">
    <property type="entry name" value="HTH_MERR"/>
    <property type="match status" value="1"/>
</dbReference>
<keyword evidence="1 3" id="KW-0238">DNA-binding</keyword>
<keyword evidence="4" id="KW-1185">Reference proteome</keyword>
<accession>A0A4R1N4Y5</accession>
<dbReference type="GO" id="GO:0003677">
    <property type="term" value="F:DNA binding"/>
    <property type="evidence" value="ECO:0007669"/>
    <property type="project" value="UniProtKB-KW"/>
</dbReference>
<proteinExistence type="predicted"/>
<comment type="caution">
    <text evidence="3">The sequence shown here is derived from an EMBL/GenBank/DDBJ whole genome shotgun (WGS) entry which is preliminary data.</text>
</comment>
<dbReference type="InterPro" id="IPR009061">
    <property type="entry name" value="DNA-bd_dom_put_sf"/>
</dbReference>
<protein>
    <submittedName>
        <fullName evidence="3">DNA-binding transcriptional MerR regulator</fullName>
    </submittedName>
</protein>
<dbReference type="Gene3D" id="1.10.1660.10">
    <property type="match status" value="1"/>
</dbReference>
<feature type="domain" description="HTH merR-type" evidence="2">
    <location>
        <begin position="5"/>
        <end position="73"/>
    </location>
</feature>
<dbReference type="SUPFAM" id="SSF46955">
    <property type="entry name" value="Putative DNA-binding domain"/>
    <property type="match status" value="1"/>
</dbReference>
<evidence type="ECO:0000256" key="1">
    <source>
        <dbReference type="ARBA" id="ARBA00023125"/>
    </source>
</evidence>
<organism evidence="3 4">
    <name type="scientific">Sodalis ligni</name>
    <dbReference type="NCBI Taxonomy" id="2697027"/>
    <lineage>
        <taxon>Bacteria</taxon>
        <taxon>Pseudomonadati</taxon>
        <taxon>Pseudomonadota</taxon>
        <taxon>Gammaproteobacteria</taxon>
        <taxon>Enterobacterales</taxon>
        <taxon>Bruguierivoracaceae</taxon>
        <taxon>Sodalis</taxon>
    </lineage>
</organism>
<dbReference type="CDD" id="cd00592">
    <property type="entry name" value="HTH_MerR-like"/>
    <property type="match status" value="1"/>
</dbReference>
<dbReference type="Pfam" id="PF13411">
    <property type="entry name" value="MerR_1"/>
    <property type="match status" value="1"/>
</dbReference>
<dbReference type="OrthoDB" id="9808480at2"/>
<dbReference type="SUPFAM" id="SSF55136">
    <property type="entry name" value="Probable bacterial effector-binding domain"/>
    <property type="match status" value="1"/>
</dbReference>
<evidence type="ECO:0000313" key="4">
    <source>
        <dbReference type="Proteomes" id="UP000294555"/>
    </source>
</evidence>
<dbReference type="EMBL" id="SJOI01000001">
    <property type="protein sequence ID" value="TCL02143.1"/>
    <property type="molecule type" value="Genomic_DNA"/>
</dbReference>
<dbReference type="RefSeq" id="WP_132921117.1">
    <property type="nucleotide sequence ID" value="NZ_SJOI01000001.1"/>
</dbReference>
<gene>
    <name evidence="3" type="ORF">EZJ58_0137</name>
</gene>
<reference evidence="3 4" key="1">
    <citation type="submission" date="2019-02" db="EMBL/GenBank/DDBJ databases">
        <title>Investigation of anaerobic lignin degradation for improved lignocellulosic biofuels.</title>
        <authorList>
            <person name="Deangelis K."/>
        </authorList>
    </citation>
    <scope>NUCLEOTIDE SEQUENCE [LARGE SCALE GENOMIC DNA]</scope>
    <source>
        <strain evidence="3 4">159R</strain>
    </source>
</reference>
<dbReference type="InterPro" id="IPR000551">
    <property type="entry name" value="MerR-type_HTH_dom"/>
</dbReference>
<sequence>MTTLIYSIHEFAALSGITEYNLRYFDKIGLLPAQRDTNGYRVYHQRQIASAQMVVTLQNARLSNAQIKTLLKDYTSRHSLAMLKQTQQQLTAYIHTLHNAQTFIACQISQLETIHIINNQLDTPFTEEKKSELVGVISLETQHIGDFFQRASEFNAPPNWYLHHRYGFLLAEKDIQSKSYPLDKFYCTEPSIIDHRSQYLSAGRYISQYCSGSLENNQKVWSFVQHIRQNGYRIQGDILIENVSGPAVQTKKSDFLIKIMVPIN</sequence>
<dbReference type="Proteomes" id="UP000294555">
    <property type="component" value="Unassembled WGS sequence"/>
</dbReference>
<dbReference type="AlphaFoldDB" id="A0A4R1N4Y5"/>
<name>A0A4R1N4Y5_9GAMM</name>
<dbReference type="PANTHER" id="PTHR30204:SF90">
    <property type="entry name" value="HTH-TYPE TRANSCRIPTIONAL ACTIVATOR MTA"/>
    <property type="match status" value="1"/>
</dbReference>